<proteinExistence type="predicted"/>
<dbReference type="AlphaFoldDB" id="X5MFJ3"/>
<comment type="catalytic activity">
    <reaction evidence="3">
        <text>RX + glutathione = an S-substituted glutathione + a halide anion + H(+)</text>
        <dbReference type="Rhea" id="RHEA:16437"/>
        <dbReference type="ChEBI" id="CHEBI:15378"/>
        <dbReference type="ChEBI" id="CHEBI:16042"/>
        <dbReference type="ChEBI" id="CHEBI:17792"/>
        <dbReference type="ChEBI" id="CHEBI:57925"/>
        <dbReference type="ChEBI" id="CHEBI:90779"/>
        <dbReference type="EC" id="2.5.1.18"/>
    </reaction>
</comment>
<dbReference type="InterPro" id="IPR036249">
    <property type="entry name" value="Thioredoxin-like_sf"/>
</dbReference>
<dbReference type="SFLD" id="SFLDG01150">
    <property type="entry name" value="Main.1:_Beta-like"/>
    <property type="match status" value="1"/>
</dbReference>
<dbReference type="GO" id="GO:0004364">
    <property type="term" value="F:glutathione transferase activity"/>
    <property type="evidence" value="ECO:0007669"/>
    <property type="project" value="UniProtKB-EC"/>
</dbReference>
<evidence type="ECO:0000313" key="5">
    <source>
        <dbReference type="EMBL" id="CDO59874.1"/>
    </source>
</evidence>
<evidence type="ECO:0000259" key="4">
    <source>
        <dbReference type="PROSITE" id="PS50404"/>
    </source>
</evidence>
<evidence type="ECO:0000256" key="2">
    <source>
        <dbReference type="ARBA" id="ARBA00022679"/>
    </source>
</evidence>
<dbReference type="Gene3D" id="1.20.1050.10">
    <property type="match status" value="1"/>
</dbReference>
<dbReference type="CDD" id="cd03046">
    <property type="entry name" value="GST_N_GTT1_like"/>
    <property type="match status" value="1"/>
</dbReference>
<dbReference type="GO" id="GO:0004601">
    <property type="term" value="F:peroxidase activity"/>
    <property type="evidence" value="ECO:0007669"/>
    <property type="project" value="UniProtKB-ARBA"/>
</dbReference>
<dbReference type="Gene3D" id="3.40.30.10">
    <property type="entry name" value="Glutaredoxin"/>
    <property type="match status" value="1"/>
</dbReference>
<dbReference type="EC" id="2.5.1.18" evidence="1"/>
<sequence length="212" mass="23875">MITVHHLNNSRSQRILWLLEELGVEYEIKFYKRNEINRAPPELKEAHPLGKSPIIEDGDNMIAESGAAVDYLIRTYGGGKYMPAPGSATFEKYNEWMHYAEGSAMVPFLMKLFTSMLGEGGEPLQPVIDAEITLHLGYMNDALGSNLFFMGDDLTGADIMLTFICEAADSRIGLDGYDNLIAYTQRMHDRPAYQRGLEKGGPYELIRTREDD</sequence>
<keyword evidence="2 5" id="KW-0808">Transferase</keyword>
<dbReference type="HOGENOM" id="CLU_011226_15_4_5"/>
<feature type="domain" description="GST N-terminal" evidence="4">
    <location>
        <begin position="1"/>
        <end position="80"/>
    </location>
</feature>
<dbReference type="Pfam" id="PF02798">
    <property type="entry name" value="GST_N"/>
    <property type="match status" value="1"/>
</dbReference>
<dbReference type="SUPFAM" id="SSF47616">
    <property type="entry name" value="GST C-terminal domain-like"/>
    <property type="match status" value="1"/>
</dbReference>
<dbReference type="FunFam" id="3.40.30.10:FF:000156">
    <property type="entry name" value="Glutathione S-transferase 1"/>
    <property type="match status" value="1"/>
</dbReference>
<dbReference type="InterPro" id="IPR004046">
    <property type="entry name" value="GST_C"/>
</dbReference>
<evidence type="ECO:0000256" key="1">
    <source>
        <dbReference type="ARBA" id="ARBA00012452"/>
    </source>
</evidence>
<dbReference type="KEGG" id="pect:BN1012_Phect1660"/>
<dbReference type="InterPro" id="IPR040079">
    <property type="entry name" value="Glutathione_S-Trfase"/>
</dbReference>
<gene>
    <name evidence="5" type="ORF">BN1012_Phect1660</name>
</gene>
<organism evidence="5 6">
    <name type="scientific">Candidatus Phaeomarinibacter ectocarpi</name>
    <dbReference type="NCBI Taxonomy" id="1458461"/>
    <lineage>
        <taxon>Bacteria</taxon>
        <taxon>Pseudomonadati</taxon>
        <taxon>Pseudomonadota</taxon>
        <taxon>Alphaproteobacteria</taxon>
        <taxon>Hyphomicrobiales</taxon>
        <taxon>Parvibaculaceae</taxon>
        <taxon>Candidatus Phaeomarinibacter</taxon>
    </lineage>
</organism>
<protein>
    <recommendedName>
        <fullName evidence="1">glutathione transferase</fullName>
        <ecNumber evidence="1">2.5.1.18</ecNumber>
    </recommendedName>
</protein>
<dbReference type="STRING" id="1458461.BN1012_Phect1660"/>
<dbReference type="InterPro" id="IPR036282">
    <property type="entry name" value="Glutathione-S-Trfase_C_sf"/>
</dbReference>
<dbReference type="SUPFAM" id="SSF52833">
    <property type="entry name" value="Thioredoxin-like"/>
    <property type="match status" value="1"/>
</dbReference>
<dbReference type="Pfam" id="PF14497">
    <property type="entry name" value="GST_C_3"/>
    <property type="match status" value="1"/>
</dbReference>
<dbReference type="PROSITE" id="PS50404">
    <property type="entry name" value="GST_NTER"/>
    <property type="match status" value="1"/>
</dbReference>
<dbReference type="OrthoDB" id="9810080at2"/>
<dbReference type="Proteomes" id="UP000032160">
    <property type="component" value="Chromosome I"/>
</dbReference>
<dbReference type="PATRIC" id="fig|1458461.3.peg.1660"/>
<evidence type="ECO:0000313" key="6">
    <source>
        <dbReference type="Proteomes" id="UP000032160"/>
    </source>
</evidence>
<dbReference type="SFLD" id="SFLDG00358">
    <property type="entry name" value="Main_(cytGST)"/>
    <property type="match status" value="1"/>
</dbReference>
<dbReference type="InterPro" id="IPR004045">
    <property type="entry name" value="Glutathione_S-Trfase_N"/>
</dbReference>
<accession>X5MFJ3</accession>
<name>X5MFJ3_9HYPH</name>
<dbReference type="RefSeq" id="WP_043950395.1">
    <property type="nucleotide sequence ID" value="NZ_HG966617.1"/>
</dbReference>
<dbReference type="PANTHER" id="PTHR44051:SF9">
    <property type="entry name" value="GLUTATHIONE S-TRANSFERASE 1"/>
    <property type="match status" value="1"/>
</dbReference>
<dbReference type="GO" id="GO:0005737">
    <property type="term" value="C:cytoplasm"/>
    <property type="evidence" value="ECO:0007669"/>
    <property type="project" value="UniProtKB-ARBA"/>
</dbReference>
<dbReference type="PANTHER" id="PTHR44051">
    <property type="entry name" value="GLUTATHIONE S-TRANSFERASE-RELATED"/>
    <property type="match status" value="1"/>
</dbReference>
<dbReference type="SFLD" id="SFLDS00019">
    <property type="entry name" value="Glutathione_Transferase_(cytos"/>
    <property type="match status" value="1"/>
</dbReference>
<reference evidence="5 6" key="1">
    <citation type="journal article" date="2014" name="Front. Genet.">
        <title>Genome and metabolic network of "Candidatus Phaeomarinobacter ectocarpi" Ec32, a new candidate genus of Alphaproteobacteria frequently associated with brown algae.</title>
        <authorList>
            <person name="Dittami S.M."/>
            <person name="Barbeyron T."/>
            <person name="Boyen C."/>
            <person name="Cambefort J."/>
            <person name="Collet G."/>
            <person name="Delage L."/>
            <person name="Gobet A."/>
            <person name="Groisillier A."/>
            <person name="Leblanc C."/>
            <person name="Michel G."/>
            <person name="Scornet D."/>
            <person name="Siegel A."/>
            <person name="Tapia J.E."/>
            <person name="Tonon T."/>
        </authorList>
    </citation>
    <scope>NUCLEOTIDE SEQUENCE [LARGE SCALE GENOMIC DNA]</scope>
    <source>
        <strain evidence="5 6">Ec32</strain>
    </source>
</reference>
<dbReference type="EMBL" id="HG966617">
    <property type="protein sequence ID" value="CDO59874.1"/>
    <property type="molecule type" value="Genomic_DNA"/>
</dbReference>
<keyword evidence="6" id="KW-1185">Reference proteome</keyword>
<evidence type="ECO:0000256" key="3">
    <source>
        <dbReference type="ARBA" id="ARBA00047960"/>
    </source>
</evidence>